<evidence type="ECO:0000256" key="1">
    <source>
        <dbReference type="SAM" id="MobiDB-lite"/>
    </source>
</evidence>
<evidence type="ECO:0000313" key="2">
    <source>
        <dbReference type="EMBL" id="KAF0705533.1"/>
    </source>
</evidence>
<dbReference type="EMBL" id="VJMH01003563">
    <property type="protein sequence ID" value="KAF0705533.1"/>
    <property type="molecule type" value="Genomic_DNA"/>
</dbReference>
<organism evidence="3 4">
    <name type="scientific">Aphanomyces stellatus</name>
    <dbReference type="NCBI Taxonomy" id="120398"/>
    <lineage>
        <taxon>Eukaryota</taxon>
        <taxon>Sar</taxon>
        <taxon>Stramenopiles</taxon>
        <taxon>Oomycota</taxon>
        <taxon>Saprolegniomycetes</taxon>
        <taxon>Saprolegniales</taxon>
        <taxon>Verrucalvaceae</taxon>
        <taxon>Aphanomyces</taxon>
    </lineage>
</organism>
<keyword evidence="4" id="KW-1185">Reference proteome</keyword>
<protein>
    <submittedName>
        <fullName evidence="3">Aste57867_7022 protein</fullName>
    </submittedName>
</protein>
<name>A0A485KHT9_9STRA</name>
<feature type="region of interest" description="Disordered" evidence="1">
    <location>
        <begin position="1"/>
        <end position="32"/>
    </location>
</feature>
<feature type="compositionally biased region" description="Basic and acidic residues" evidence="1">
    <location>
        <begin position="1"/>
        <end position="19"/>
    </location>
</feature>
<proteinExistence type="predicted"/>
<dbReference type="Proteomes" id="UP000332933">
    <property type="component" value="Unassembled WGS sequence"/>
</dbReference>
<reference evidence="3 4" key="1">
    <citation type="submission" date="2019-03" db="EMBL/GenBank/DDBJ databases">
        <authorList>
            <person name="Gaulin E."/>
            <person name="Dumas B."/>
        </authorList>
    </citation>
    <scope>NUCLEOTIDE SEQUENCE [LARGE SCALE GENOMIC DNA]</scope>
    <source>
        <strain evidence="3">CBS 568.67</strain>
    </source>
</reference>
<evidence type="ECO:0000313" key="3">
    <source>
        <dbReference type="EMBL" id="VFT83971.1"/>
    </source>
</evidence>
<evidence type="ECO:0000313" key="4">
    <source>
        <dbReference type="Proteomes" id="UP000332933"/>
    </source>
</evidence>
<feature type="region of interest" description="Disordered" evidence="1">
    <location>
        <begin position="97"/>
        <end position="121"/>
    </location>
</feature>
<reference evidence="2" key="2">
    <citation type="submission" date="2019-06" db="EMBL/GenBank/DDBJ databases">
        <title>Genomics analysis of Aphanomyces spp. identifies a new class of oomycete effector associated with host adaptation.</title>
        <authorList>
            <person name="Gaulin E."/>
        </authorList>
    </citation>
    <scope>NUCLEOTIDE SEQUENCE</scope>
    <source>
        <strain evidence="2">CBS 578.67</strain>
    </source>
</reference>
<sequence length="168" mass="18992">MDHYKSTARIREERHERSRASSSRRGSAREDLRATQVELVALRQHQDVFSKDSIDRLDPQDIAALQAKLDNLLNNCADELSVAVQQEKEREQAKAFAAQEQTLRRRRLSSNDAKKGVPALALPKSRSTGAIGDAHGVRFSDIQIFTASNKRMDVHDLRFVDDIHSFAL</sequence>
<gene>
    <name evidence="3" type="primary">Aste57867_7022</name>
    <name evidence="2" type="ORF">As57867_006999</name>
    <name evidence="3" type="ORF">ASTE57867_7022</name>
</gene>
<accession>A0A485KHT9</accession>
<dbReference type="AlphaFoldDB" id="A0A485KHT9"/>
<dbReference type="EMBL" id="CAADRA010003575">
    <property type="protein sequence ID" value="VFT83971.1"/>
    <property type="molecule type" value="Genomic_DNA"/>
</dbReference>